<evidence type="ECO:0000256" key="5">
    <source>
        <dbReference type="ARBA" id="ARBA00022691"/>
    </source>
</evidence>
<evidence type="ECO:0000256" key="10">
    <source>
        <dbReference type="ARBA" id="ARBA00023042"/>
    </source>
</evidence>
<evidence type="ECO:0000256" key="11">
    <source>
        <dbReference type="ARBA" id="ARBA00023268"/>
    </source>
</evidence>
<keyword evidence="3" id="KW-0507">mRNA processing</keyword>
<accession>A0AA96H9V2</accession>
<dbReference type="GO" id="GO:0003968">
    <property type="term" value="F:RNA-directed RNA polymerase activity"/>
    <property type="evidence" value="ECO:0007669"/>
    <property type="project" value="UniProtKB-KW"/>
</dbReference>
<organism evidence="15">
    <name type="scientific">Diaporthe gulyae ophiovirus 1</name>
    <dbReference type="NCBI Taxonomy" id="3077431"/>
    <lineage>
        <taxon>Viruses</taxon>
        <taxon>Riboviria</taxon>
        <taxon>Orthornavirae</taxon>
        <taxon>Negarnaviricota</taxon>
        <taxon>Haploviricotina</taxon>
        <taxon>Milneviricetes</taxon>
        <taxon>Naedrevirales</taxon>
        <taxon>Aspiviridae</taxon>
        <taxon>Ophiovirus</taxon>
    </lineage>
</organism>
<dbReference type="InterPro" id="IPR014023">
    <property type="entry name" value="Mononeg_RNA_pol_cat"/>
</dbReference>
<evidence type="ECO:0000259" key="14">
    <source>
        <dbReference type="PROSITE" id="PS50526"/>
    </source>
</evidence>
<keyword evidence="10" id="KW-0506">mRNA capping</keyword>
<keyword evidence="2 15" id="KW-0696">RNA-directed RNA polymerase</keyword>
<keyword evidence="7" id="KW-0547">Nucleotide-binding</keyword>
<keyword evidence="6" id="KW-0548">Nucleotidyltransferase</keyword>
<dbReference type="Pfam" id="PF00946">
    <property type="entry name" value="Mononeg_RNA_pol"/>
    <property type="match status" value="1"/>
</dbReference>
<evidence type="ECO:0000256" key="3">
    <source>
        <dbReference type="ARBA" id="ARBA00022664"/>
    </source>
</evidence>
<reference evidence="15" key="1">
    <citation type="submission" date="2023-06" db="EMBL/GenBank/DDBJ databases">
        <title>Mycovirome of Diapothe helianthi and D. gulyae, causal agents of Phomopsis stem canker of sunflower, sheds light on interspecieces transmission.</title>
        <authorList>
            <person name="Wu C.-F."/>
            <person name="Zellner W."/>
            <person name="Kontz B."/>
            <person name="Kashyap R."/>
            <person name="Mathew F."/>
            <person name="Marzano S.-Y.L."/>
        </authorList>
    </citation>
    <scope>NUCLEOTIDE SEQUENCE</scope>
    <source>
        <strain evidence="15">Dg430</strain>
    </source>
</reference>
<keyword evidence="8" id="KW-0067">ATP-binding</keyword>
<name>A0AA96H9V2_9VIRU</name>
<dbReference type="EMBL" id="OR224970">
    <property type="protein sequence ID" value="WNM95033.1"/>
    <property type="molecule type" value="Genomic_RNA"/>
</dbReference>
<keyword evidence="9" id="KW-0693">Viral RNA replication</keyword>
<evidence type="ECO:0000256" key="6">
    <source>
        <dbReference type="ARBA" id="ARBA00022695"/>
    </source>
</evidence>
<protein>
    <recommendedName>
        <fullName evidence="1">RNA-directed RNA polymerase</fullName>
        <ecNumber evidence="1">2.7.7.48</ecNumber>
    </recommendedName>
    <alternativeName>
        <fullName evidence="13">Replicase</fullName>
    </alternativeName>
    <alternativeName>
        <fullName evidence="12">Transcriptase</fullName>
    </alternativeName>
</protein>
<feature type="domain" description="RdRp catalytic" evidence="14">
    <location>
        <begin position="636"/>
        <end position="795"/>
    </location>
</feature>
<evidence type="ECO:0000256" key="12">
    <source>
        <dbReference type="ARBA" id="ARBA00030436"/>
    </source>
</evidence>
<dbReference type="PROSITE" id="PS50526">
    <property type="entry name" value="RDRP_SSRNA_NEG_NONSEG"/>
    <property type="match status" value="1"/>
</dbReference>
<keyword evidence="11" id="KW-0511">Multifunctional enzyme</keyword>
<dbReference type="GO" id="GO:0005524">
    <property type="term" value="F:ATP binding"/>
    <property type="evidence" value="ECO:0007669"/>
    <property type="project" value="UniProtKB-KW"/>
</dbReference>
<proteinExistence type="predicted"/>
<evidence type="ECO:0000313" key="15">
    <source>
        <dbReference type="EMBL" id="WNM95033.1"/>
    </source>
</evidence>
<evidence type="ECO:0000256" key="13">
    <source>
        <dbReference type="ARBA" id="ARBA00031012"/>
    </source>
</evidence>
<dbReference type="EC" id="2.7.7.48" evidence="1"/>
<keyword evidence="4" id="KW-0808">Transferase</keyword>
<evidence type="ECO:0000256" key="1">
    <source>
        <dbReference type="ARBA" id="ARBA00012494"/>
    </source>
</evidence>
<evidence type="ECO:0000256" key="8">
    <source>
        <dbReference type="ARBA" id="ARBA00022840"/>
    </source>
</evidence>
<sequence length="2343" mass="265747">MEGLLASVFRPYLPDQLITHITSQELADTPVEYQLPVISRETSERRPAQEFRTKPTDVRIPARLASPLIPYPDILQSSLRSNDVAACTDLHGHHMSQLSTLQKVFSDLQTASKIPAGDLRFDIDSLKTFARQSYSNREKMIAMSASSFARRATAHDLSIAADTEIPFIAASSKPSSYTPFIIMIQRLRTHIAKEKAFPRFDVDTIAPANHEAAYTMFDNGTYYYRSQSEGHHFHLLACGGHFRFYHAALGYWFCGPTAYLDYVFSIADILNNLDALKDCEEYSWAIPVFKLMVEFAECEGFHKQQVDFMKGLEGFFLTMSDYDESFAMNWKPILETTQDLWSLDKVISRCDYDYALVLSLMAGHPLYFPKESYLCRFIVLAKKLSRTQCQEVSALHKLIFYAEVNARAGVEKFLKRVHTPRKIDKQAVKNLTRLAKQLLTIAYRRRHKSLPNVIGPVSKVKLLEVYARRGDDSKIEGLPLNWWDEMKIFDCMDNTLTSDPLEFAKDKGALRKDISFGPGDSKKELLQVIERQSYKLKDFFKGRNLNPLPKRVIQTRQKQVSEPMEDPARLIEKEREQKYEARLFANAELENKHSLSLAAAKMKKALSYFDEQLMTPTDKKRKAIIHDAARDLAHKDNYSLLLDIEGHNQSMQHENTSELAEFIGHLFGEEGWGGLPHYFSRLNVFHYDEYLDEAIHSTGQLGGIEGWLNPLWTLHTTLMMKLLRVMTDVIVKKIMVYSDDVNAIVGIPQASEPMVQSIFLKIMGHCSKFGMTVKYSQTTLSKHRITMLRQHYADGIRADSTLKRLLSISAGNNPVLVADELEVAGICSSASSALELSNHSEACCYLKNYKLGLLLVRLPHMVLKKPESDSMISHEELPKKLSTLLYYVKDDARNLQIADSPAFHRAAINDVAAYLGRNPGSLNADLMMTALNGVYGVGVAEERMADSADRLLYLQIYDQFIQDLLFFWTYLPSSIGGLGGSLHINLILSGHSVGFSKSLHYLYMWIVKYSSDPDYFLRYLSTVLSVDMDCIRNIRESRLATSNWPSDSNITSVTSSVQAAIRHLVRKITRNEDVIKLFELSDEADTLATEFVNIFRKNFHSRVVQFYHENTAVHFVDLLLNKVETSSGLLTRVRNLTRLRGSVSSRAVENIRLSAATNRTYFFMLGPQDDIIECLLSRKITMFPDVEFMKVEEVLYDDKIEEVDRNRALLTVRRCAPTHFRDGLKVYDDPKIGNETLYKGELLDNDRMLGNKEELLAAKVVAVSKWFLTKSGVIGELSKDLLTTDVVKACDLCLSTLTTQSFSDLVNFAPTETGGEILHRIPNIRFSTTTYIRSEMNRSLKYTTDLNQSLMTSLGLVDSNVNVDYLRMRYLVAAVLRDKREATSRLVVRYGFSNLKGICDVQFVMPKHTSHKVEKTFGCYGLIRGNLLSEQRFRYLAHSYMYEENMSEWALMPSIKERQTAEQVGVAFVNDIILRYARDLDKDYLLIHPEVIDGDVWAPLIEKLDKIDRNWRGSVRSSAIDEIRNRLVKTLDERGRMTMLDPKDKVVLALQSQCVANLEDCRPQDDSLKLLSKQYGILDRARRRSKRMSIRMAQYQSALAAFESHRSDLAVAMVVEYLLTFHFKVARISTDVYFDVEASIAEFLDAGLGSFSHMMIAPDLQFQLLLLGYEYVTSLVESNLTRIRDLLTDVTSDVSLADIDIPSKLPSLPNYTLLTGEEEIPIDLIDIEYIMTRIGAGAMSSLKDMAPLCTFAHRCSISGASPLVFSSHTGSDSLGAQLGLFRLLRDSDWIDGSTRICDLTAGRGDGLYAAEHLGLDCTSFTRTDTFTRLNHHPRLEFFDGYDVFNGSTLKFVTRFDHIHIDISFTGSIESNILDVIMMLEEHNLQYSIRLNSVHLDGYTKERLSGSPDYEHFISYATHATMKPYQIYLLGRPSDSSRDWDSLEIKDTMAFRAMAVSFASLLSPANAREQMWSYSPNSVSIQLPKGRDMDNLLSRLTESAILEEQRYYLDRFVTEVGESAQICIVKSCCIEQTIGLVNANERLFRGLEGVPYPGITIDSVGNVSQSSRPHHNNHIEALLDPGTEKIAINLLDSSTEVLEHFRSRHPLSEIRTWCNIAIGLRTYCLGEFMSGYGAIEEKSRELRAARSPKLSVHQREVFLALRLLIVAASRDSYEYGIDYCKGLSLIRPSRSKGLHRVLRIYRLSSYLFRQFQTMMARGLIDLRALNSIKNSVEVREKTKYKYSKAPVTEQPAAYDPELANRIIGDQMEKILEGFEKYAQALVEGAKENGSDQSLGQAFGEASMIFDLSIGDHVDAMVEKLGLKPSGPHGIIDLGDEDIIEADDW</sequence>
<evidence type="ECO:0000256" key="2">
    <source>
        <dbReference type="ARBA" id="ARBA00022484"/>
    </source>
</evidence>
<evidence type="ECO:0000256" key="4">
    <source>
        <dbReference type="ARBA" id="ARBA00022679"/>
    </source>
</evidence>
<evidence type="ECO:0000256" key="7">
    <source>
        <dbReference type="ARBA" id="ARBA00022741"/>
    </source>
</evidence>
<dbReference type="GO" id="GO:0004482">
    <property type="term" value="F:mRNA 5'-cap (guanine-N7-)-methyltransferase activity"/>
    <property type="evidence" value="ECO:0007669"/>
    <property type="project" value="InterPro"/>
</dbReference>
<evidence type="ECO:0000256" key="9">
    <source>
        <dbReference type="ARBA" id="ARBA00022953"/>
    </source>
</evidence>
<keyword evidence="5" id="KW-0949">S-adenosyl-L-methionine</keyword>